<dbReference type="GO" id="GO:0098046">
    <property type="term" value="C:type V protein secretion system complex"/>
    <property type="evidence" value="ECO:0007669"/>
    <property type="project" value="TreeGrafter"/>
</dbReference>
<sequence>MKVNGRVMNKPNMLRFGLLGVVSIGAALAGVPAAAQDLSTRLLTESERAVAASDQAASVDQAGPGVIADPLTRRDLPPPGGPTLLLEKVAFTPESAFLSAEELSGIADRYVGKRLDFAGISTLVRDVNDLYAAKGVVTAAAILGPQDLTRGELVVTLIEGQVGLVSIVGERLTKDTFITNRVRFAKGRTVDVPTAAKDISWFNRTNSAQLRLLLQPGAGFGMTDLAFGVTEPRVSQGQLSVDNNGITSTGQTQLSYVYRRYGLLGQDDTALLFMNVSEGSRSITARYDIAVTPGGTRLAFTAATSSYDVIAGPTVSLDLSGKSRSGQLVATQPLIATDRVLIEASLGASRETTESTSAGVPIVTSSTSKLAPGLRLGLTGEGWDLNAQVQYVHATVDDSIAGSSDDFSIGVGSIDGRYTIDETTRLVARGSWQASSAKLLPGTLLFSIGGPTTVRGYPAEGVAGDSGYYLNLELHKAMTVGSRNFDGYVFADVGAVYSTFPEVTRLASAGAGVNVPLNERIDLDFNVAFPLRDAVADQDDVQLSLALRLSHF</sequence>
<reference evidence="6 7" key="1">
    <citation type="submission" date="2018-04" db="EMBL/GenBank/DDBJ databases">
        <title>Genome sequencing of Gemmobacter.</title>
        <authorList>
            <person name="Yi H."/>
            <person name="Baek M.-G."/>
        </authorList>
    </citation>
    <scope>NUCLEOTIDE SEQUENCE [LARGE SCALE GENOMIC DNA]</scope>
    <source>
        <strain evidence="6 7">HYN0069</strain>
        <plasmid evidence="7">Plasmid unnamed1</plasmid>
    </source>
</reference>
<dbReference type="KEGG" id="geh:HYN69_17920"/>
<evidence type="ECO:0000256" key="1">
    <source>
        <dbReference type="ARBA" id="ARBA00022452"/>
    </source>
</evidence>
<dbReference type="GO" id="GO:0046819">
    <property type="term" value="P:protein secretion by the type V secretion system"/>
    <property type="evidence" value="ECO:0007669"/>
    <property type="project" value="TreeGrafter"/>
</dbReference>
<evidence type="ECO:0000313" key="6">
    <source>
        <dbReference type="EMBL" id="AWB50492.1"/>
    </source>
</evidence>
<protein>
    <recommendedName>
        <fullName evidence="8">Hemolysin activation/secretion protein</fullName>
    </recommendedName>
</protein>
<geneLocation type="plasmid" evidence="6">
    <name>unnamed1</name>
</geneLocation>
<evidence type="ECO:0008006" key="8">
    <source>
        <dbReference type="Google" id="ProtNLM"/>
    </source>
</evidence>
<evidence type="ECO:0000259" key="5">
    <source>
        <dbReference type="Pfam" id="PF08479"/>
    </source>
</evidence>
<feature type="domain" description="Haemolysin activator HlyB C-terminal" evidence="4">
    <location>
        <begin position="221"/>
        <end position="514"/>
    </location>
</feature>
<evidence type="ECO:0000313" key="7">
    <source>
        <dbReference type="Proteomes" id="UP000244496"/>
    </source>
</evidence>
<dbReference type="PANTHER" id="PTHR34597">
    <property type="entry name" value="SLR1661 PROTEIN"/>
    <property type="match status" value="1"/>
</dbReference>
<accession>A0A2S0URT9</accession>
<dbReference type="AlphaFoldDB" id="A0A2S0URT9"/>
<feature type="domain" description="Polypeptide-transport-associated ShlB-type" evidence="5">
    <location>
        <begin position="97"/>
        <end position="160"/>
    </location>
</feature>
<keyword evidence="6" id="KW-0614">Plasmid</keyword>
<gene>
    <name evidence="6" type="ORF">HYN69_17920</name>
</gene>
<dbReference type="Pfam" id="PF08479">
    <property type="entry name" value="POTRA_2"/>
    <property type="match status" value="1"/>
</dbReference>
<dbReference type="Pfam" id="PF03865">
    <property type="entry name" value="ShlB"/>
    <property type="match status" value="1"/>
</dbReference>
<proteinExistence type="predicted"/>
<dbReference type="GO" id="GO:0008320">
    <property type="term" value="F:protein transmembrane transporter activity"/>
    <property type="evidence" value="ECO:0007669"/>
    <property type="project" value="TreeGrafter"/>
</dbReference>
<keyword evidence="7" id="KW-1185">Reference proteome</keyword>
<evidence type="ECO:0000256" key="2">
    <source>
        <dbReference type="ARBA" id="ARBA00022692"/>
    </source>
</evidence>
<evidence type="ECO:0000259" key="4">
    <source>
        <dbReference type="Pfam" id="PF03865"/>
    </source>
</evidence>
<dbReference type="InterPro" id="IPR051544">
    <property type="entry name" value="TPS_OM_transporter"/>
</dbReference>
<keyword evidence="1" id="KW-1134">Transmembrane beta strand</keyword>
<keyword evidence="2" id="KW-0812">Transmembrane</keyword>
<dbReference type="Proteomes" id="UP000244496">
    <property type="component" value="Plasmid unnamed1"/>
</dbReference>
<dbReference type="InterPro" id="IPR005565">
    <property type="entry name" value="Hemolysn_activator_HlyB_C"/>
</dbReference>
<organism evidence="6 7">
    <name type="scientific">Paragemmobacter aquarius</name>
    <dbReference type="NCBI Taxonomy" id="2169400"/>
    <lineage>
        <taxon>Bacteria</taxon>
        <taxon>Pseudomonadati</taxon>
        <taxon>Pseudomonadota</taxon>
        <taxon>Alphaproteobacteria</taxon>
        <taxon>Rhodobacterales</taxon>
        <taxon>Paracoccaceae</taxon>
        <taxon>Paragemmobacter</taxon>
    </lineage>
</organism>
<dbReference type="PANTHER" id="PTHR34597:SF1">
    <property type="entry name" value="HEME_HEMOPEXIN TRANSPORTER PROTEIN HUXB"/>
    <property type="match status" value="1"/>
</dbReference>
<keyword evidence="3" id="KW-0998">Cell outer membrane</keyword>
<dbReference type="Gene3D" id="2.40.160.50">
    <property type="entry name" value="membrane protein fhac: a member of the omp85/tpsb transporter family"/>
    <property type="match status" value="1"/>
</dbReference>
<name>A0A2S0URT9_9RHOB</name>
<dbReference type="EMBL" id="CP028919">
    <property type="protein sequence ID" value="AWB50492.1"/>
    <property type="molecule type" value="Genomic_DNA"/>
</dbReference>
<keyword evidence="1" id="KW-0472">Membrane</keyword>
<evidence type="ECO:0000256" key="3">
    <source>
        <dbReference type="ARBA" id="ARBA00023237"/>
    </source>
</evidence>
<dbReference type="InterPro" id="IPR013686">
    <property type="entry name" value="Polypept-transport_assoc_ShlB"/>
</dbReference>
<dbReference type="Gene3D" id="3.10.20.310">
    <property type="entry name" value="membrane protein fhac"/>
    <property type="match status" value="1"/>
</dbReference>